<reference evidence="1 2" key="1">
    <citation type="submission" date="2018-11" db="EMBL/GenBank/DDBJ databases">
        <authorList>
            <person name="Mardanov A.V."/>
            <person name="Ravin N.V."/>
            <person name="Dedysh S.N."/>
        </authorList>
    </citation>
    <scope>NUCLEOTIDE SEQUENCE [LARGE SCALE GENOMIC DNA]</scope>
    <source>
        <strain evidence="1 2">AF10</strain>
    </source>
</reference>
<evidence type="ECO:0000313" key="2">
    <source>
        <dbReference type="Proteomes" id="UP000289437"/>
    </source>
</evidence>
<comment type="caution">
    <text evidence="1">The sequence shown here is derived from an EMBL/GenBank/DDBJ whole genome shotgun (WGS) entry which is preliminary data.</text>
</comment>
<sequence length="41" mass="4650">MIGTDKRRSRHLTIAVEKLTYRDRIDSLAGVPALEVLDQIV</sequence>
<name>A0A4Q0T3R8_9BACT</name>
<keyword evidence="2" id="KW-1185">Reference proteome</keyword>
<evidence type="ECO:0000313" key="1">
    <source>
        <dbReference type="EMBL" id="RXH56176.1"/>
    </source>
</evidence>
<dbReference type="Proteomes" id="UP000289437">
    <property type="component" value="Unassembled WGS sequence"/>
</dbReference>
<gene>
    <name evidence="1" type="ORF">GRAN_3033</name>
</gene>
<dbReference type="AlphaFoldDB" id="A0A4Q0T3R8"/>
<proteinExistence type="predicted"/>
<reference evidence="2" key="2">
    <citation type="submission" date="2019-02" db="EMBL/GenBank/DDBJ databases">
        <title>Granulicella sibirica sp. nov., a psychrotolerant acidobacterium isolated from an organic soil layer in forested tundra, West Siberia.</title>
        <authorList>
            <person name="Oshkin I.Y."/>
            <person name="Kulichevskaya I.S."/>
            <person name="Rijpstra W.I.C."/>
            <person name="Sinninghe Damste J.S."/>
            <person name="Rakitin A.L."/>
            <person name="Ravin N.V."/>
            <person name="Dedysh S.N."/>
        </authorList>
    </citation>
    <scope>NUCLEOTIDE SEQUENCE [LARGE SCALE GENOMIC DNA]</scope>
    <source>
        <strain evidence="2">AF10</strain>
    </source>
</reference>
<protein>
    <submittedName>
        <fullName evidence="1">Uncharacterized protein</fullName>
    </submittedName>
</protein>
<accession>A0A4Q0T3R8</accession>
<organism evidence="1 2">
    <name type="scientific">Granulicella sibirica</name>
    <dbReference type="NCBI Taxonomy" id="2479048"/>
    <lineage>
        <taxon>Bacteria</taxon>
        <taxon>Pseudomonadati</taxon>
        <taxon>Acidobacteriota</taxon>
        <taxon>Terriglobia</taxon>
        <taxon>Terriglobales</taxon>
        <taxon>Acidobacteriaceae</taxon>
        <taxon>Granulicella</taxon>
    </lineage>
</organism>
<dbReference type="EMBL" id="RDSM01000002">
    <property type="protein sequence ID" value="RXH56176.1"/>
    <property type="molecule type" value="Genomic_DNA"/>
</dbReference>